<evidence type="ECO:0000256" key="1">
    <source>
        <dbReference type="SAM" id="MobiDB-lite"/>
    </source>
</evidence>
<sequence length="446" mass="47609">MSSADDEELVTLTRLLAEDSQQVLEENRLHSFMDQNPLQQSAHGPCVGIEFSDAHGLASPHQHDTVTGSGCLEPCLGQEVTSFLNDSSAMNFKAVASAHAAATYPNTEATLPQHCLLELADLHRKLSDAYVHAAAALPGSGLPSPGLVQPHATGSFGPWPGLTGQAALQILPAPPILSPAPLAAHQLEQTLEAPQHALQVSIGSQFQPLQPPLVAAGAAAASSLAEEVGLMADNDQSVATLQAIGTRLLFAERNLWAEQLHAVWYESPDPDRQHAFFSGHQLKSRFDSGGSASCRRPVTLDADPSRYVHCVQGSRCTCEVTRCARCKEERHPYHRVFKYLLAYRDGPVPDAEERTIKDVSLWVPRAPRVVLWHVKPRTYMPDTHAPMPAVAEGAMGVGAAVVGAGDAAFGAGVPTPPDGEGGGRRQQQHGGDYDAPAAPKRLRTVQ</sequence>
<evidence type="ECO:0000313" key="2">
    <source>
        <dbReference type="EMBL" id="GFR47938.1"/>
    </source>
</evidence>
<accession>A0AAD3DU77</accession>
<evidence type="ECO:0000313" key="3">
    <source>
        <dbReference type="Proteomes" id="UP001054857"/>
    </source>
</evidence>
<dbReference type="Proteomes" id="UP001054857">
    <property type="component" value="Unassembled WGS sequence"/>
</dbReference>
<proteinExistence type="predicted"/>
<gene>
    <name evidence="2" type="ORF">Agub_g9741</name>
</gene>
<reference evidence="2 3" key="1">
    <citation type="journal article" date="2021" name="Sci. Rep.">
        <title>Genome sequencing of the multicellular alga Astrephomene provides insights into convergent evolution of germ-soma differentiation.</title>
        <authorList>
            <person name="Yamashita S."/>
            <person name="Yamamoto K."/>
            <person name="Matsuzaki R."/>
            <person name="Suzuki S."/>
            <person name="Yamaguchi H."/>
            <person name="Hirooka S."/>
            <person name="Minakuchi Y."/>
            <person name="Miyagishima S."/>
            <person name="Kawachi M."/>
            <person name="Toyoda A."/>
            <person name="Nozaki H."/>
        </authorList>
    </citation>
    <scope>NUCLEOTIDE SEQUENCE [LARGE SCALE GENOMIC DNA]</scope>
    <source>
        <strain evidence="2 3">NIES-4017</strain>
    </source>
</reference>
<organism evidence="2 3">
    <name type="scientific">Astrephomene gubernaculifera</name>
    <dbReference type="NCBI Taxonomy" id="47775"/>
    <lineage>
        <taxon>Eukaryota</taxon>
        <taxon>Viridiplantae</taxon>
        <taxon>Chlorophyta</taxon>
        <taxon>core chlorophytes</taxon>
        <taxon>Chlorophyceae</taxon>
        <taxon>CS clade</taxon>
        <taxon>Chlamydomonadales</taxon>
        <taxon>Astrephomenaceae</taxon>
        <taxon>Astrephomene</taxon>
    </lineage>
</organism>
<keyword evidence="3" id="KW-1185">Reference proteome</keyword>
<dbReference type="EMBL" id="BMAR01000021">
    <property type="protein sequence ID" value="GFR47938.1"/>
    <property type="molecule type" value="Genomic_DNA"/>
</dbReference>
<dbReference type="AlphaFoldDB" id="A0AAD3DU77"/>
<feature type="region of interest" description="Disordered" evidence="1">
    <location>
        <begin position="408"/>
        <end position="446"/>
    </location>
</feature>
<comment type="caution">
    <text evidence="2">The sequence shown here is derived from an EMBL/GenBank/DDBJ whole genome shotgun (WGS) entry which is preliminary data.</text>
</comment>
<name>A0AAD3DU77_9CHLO</name>
<protein>
    <submittedName>
        <fullName evidence="2">Uncharacterized protein</fullName>
    </submittedName>
</protein>